<dbReference type="PANTHER" id="PTHR42951">
    <property type="entry name" value="METALLO-BETA-LACTAMASE DOMAIN-CONTAINING"/>
    <property type="match status" value="1"/>
</dbReference>
<dbReference type="SUPFAM" id="SSF56281">
    <property type="entry name" value="Metallo-hydrolase/oxidoreductase"/>
    <property type="match status" value="1"/>
</dbReference>
<dbReference type="Proteomes" id="UP000323708">
    <property type="component" value="Unassembled WGS sequence"/>
</dbReference>
<proteinExistence type="predicted"/>
<dbReference type="RefSeq" id="WP_149609695.1">
    <property type="nucleotide sequence ID" value="NZ_VTUX01000001.1"/>
</dbReference>
<comment type="caution">
    <text evidence="2">The sequence shown here is derived from an EMBL/GenBank/DDBJ whole genome shotgun (WGS) entry which is preliminary data.</text>
</comment>
<dbReference type="GO" id="GO:0016787">
    <property type="term" value="F:hydrolase activity"/>
    <property type="evidence" value="ECO:0007669"/>
    <property type="project" value="UniProtKB-KW"/>
</dbReference>
<dbReference type="Gene3D" id="3.60.15.10">
    <property type="entry name" value="Ribonuclease Z/Hydroxyacylglutathione hydrolase-like"/>
    <property type="match status" value="1"/>
</dbReference>
<evidence type="ECO:0000313" key="3">
    <source>
        <dbReference type="Proteomes" id="UP000323708"/>
    </source>
</evidence>
<gene>
    <name evidence="2" type="ORF">F0M18_01980</name>
</gene>
<feature type="domain" description="Metallo-beta-lactamase" evidence="1">
    <location>
        <begin position="24"/>
        <end position="230"/>
    </location>
</feature>
<protein>
    <submittedName>
        <fullName evidence="2">MBL fold metallo-hydrolase</fullName>
    </submittedName>
</protein>
<dbReference type="AlphaFoldDB" id="A0A5B0X4K3"/>
<dbReference type="CDD" id="cd07726">
    <property type="entry name" value="ST1585-like_MBL-fold"/>
    <property type="match status" value="1"/>
</dbReference>
<name>A0A5B0X4K3_9GAMM</name>
<evidence type="ECO:0000259" key="1">
    <source>
        <dbReference type="SMART" id="SM00849"/>
    </source>
</evidence>
<dbReference type="EMBL" id="VTUX01000001">
    <property type="protein sequence ID" value="KAA1194226.1"/>
    <property type="molecule type" value="Genomic_DNA"/>
</dbReference>
<keyword evidence="2" id="KW-0378">Hydrolase</keyword>
<reference evidence="2 3" key="1">
    <citation type="submission" date="2019-09" db="EMBL/GenBank/DDBJ databases">
        <authorList>
            <person name="Chen X.-Y."/>
        </authorList>
    </citation>
    <scope>NUCLEOTIDE SEQUENCE [LARGE SCALE GENOMIC DNA]</scope>
    <source>
        <strain evidence="2 3">NY5</strain>
    </source>
</reference>
<dbReference type="Pfam" id="PF00753">
    <property type="entry name" value="Lactamase_B"/>
    <property type="match status" value="1"/>
</dbReference>
<sequence>MNPAVTEDVGFGITRIDANYMAPGVACFYLVEGDGECAIVETGTRHSVPALQAALAERGLSAQQVRYVIPTHVHLDHAGGAGAMMALFPEAELLAHPRGARHLINPQKLIEGSRAVYGDEAFRALYGEILPVDAARVIEVADGDVVEFGGRALRIRHTPGHADHHFCVWDARSRAWFSGDVFGVCYNWFRTPGGNFSMISTTPTQFRPEALKASLALLAEAGPETIYLTHFGPLPYSEQTRQGLLQQVDEYLEIAARCDGDSNAMAAEIIACSQRRVQAMNAGAEMNGMRDRFMHDAQLNAQGLAIWWQRAQQ</sequence>
<organism evidence="2 3">
    <name type="scientific">Pseudohalioglobus sediminis</name>
    <dbReference type="NCBI Taxonomy" id="2606449"/>
    <lineage>
        <taxon>Bacteria</taxon>
        <taxon>Pseudomonadati</taxon>
        <taxon>Pseudomonadota</taxon>
        <taxon>Gammaproteobacteria</taxon>
        <taxon>Cellvibrionales</taxon>
        <taxon>Halieaceae</taxon>
        <taxon>Pseudohalioglobus</taxon>
    </lineage>
</organism>
<accession>A0A5B0X4K3</accession>
<dbReference type="InterPro" id="IPR036866">
    <property type="entry name" value="RibonucZ/Hydroxyglut_hydro"/>
</dbReference>
<evidence type="ECO:0000313" key="2">
    <source>
        <dbReference type="EMBL" id="KAA1194226.1"/>
    </source>
</evidence>
<dbReference type="InterPro" id="IPR050855">
    <property type="entry name" value="NDM-1-like"/>
</dbReference>
<dbReference type="PANTHER" id="PTHR42951:SF22">
    <property type="entry name" value="METALLO BETA-LACTAMASE SUPERFAMILY LIPOPROTEIN"/>
    <property type="match status" value="1"/>
</dbReference>
<dbReference type="SMART" id="SM00849">
    <property type="entry name" value="Lactamase_B"/>
    <property type="match status" value="1"/>
</dbReference>
<dbReference type="InterPro" id="IPR037482">
    <property type="entry name" value="ST1585_MBL-fold"/>
</dbReference>
<keyword evidence="3" id="KW-1185">Reference proteome</keyword>
<dbReference type="InterPro" id="IPR001279">
    <property type="entry name" value="Metallo-B-lactamas"/>
</dbReference>